<sequence length="57" mass="6222">MNKFKSRKFWMAVVTALVVVCNEGLGLNLPEEAIMTVAAVAIGYILGESYVDGKKVF</sequence>
<evidence type="ECO:0008006" key="3">
    <source>
        <dbReference type="Google" id="ProtNLM"/>
    </source>
</evidence>
<keyword evidence="2" id="KW-1185">Reference proteome</keyword>
<reference evidence="1 2" key="1">
    <citation type="journal article" date="2013" name="Genome Announc.">
        <title>Genome Sequence of the Sulfate-Reducing Bacterium Desulfotomaculum hydrothermale Lam5(T).</title>
        <authorList>
            <person name="Amin O."/>
            <person name="Fardeau M.L."/>
            <person name="Valette O."/>
            <person name="Hirschler-Rea A."/>
            <person name="Barbe V."/>
            <person name="Medigue C."/>
            <person name="Vacherie B."/>
            <person name="Ollivier B."/>
            <person name="Bertin P.N."/>
            <person name="Dolla A."/>
        </authorList>
    </citation>
    <scope>NUCLEOTIDE SEQUENCE [LARGE SCALE GENOMIC DNA]</scope>
    <source>
        <strain evidence="2">Lam5 / DSM 18033</strain>
    </source>
</reference>
<dbReference type="STRING" id="1121428.DESHY_20154"/>
<organism evidence="1 2">
    <name type="scientific">Desulforamulus hydrothermalis Lam5 = DSM 18033</name>
    <dbReference type="NCBI Taxonomy" id="1121428"/>
    <lineage>
        <taxon>Bacteria</taxon>
        <taxon>Bacillati</taxon>
        <taxon>Bacillota</taxon>
        <taxon>Clostridia</taxon>
        <taxon>Eubacteriales</taxon>
        <taxon>Peptococcaceae</taxon>
        <taxon>Desulforamulus</taxon>
    </lineage>
</organism>
<name>K8DZB0_9FIRM</name>
<proteinExistence type="predicted"/>
<dbReference type="Proteomes" id="UP000009315">
    <property type="component" value="Unassembled WGS sequence"/>
</dbReference>
<gene>
    <name evidence="1" type="ORF">DESHY_20154</name>
</gene>
<dbReference type="AlphaFoldDB" id="K8DZB0"/>
<dbReference type="eggNOG" id="ENOG502ZDY3">
    <property type="taxonomic scope" value="Bacteria"/>
</dbReference>
<evidence type="ECO:0000313" key="2">
    <source>
        <dbReference type="Proteomes" id="UP000009315"/>
    </source>
</evidence>
<evidence type="ECO:0000313" key="1">
    <source>
        <dbReference type="EMBL" id="CCO08285.1"/>
    </source>
</evidence>
<accession>K8DZB0</accession>
<comment type="caution">
    <text evidence="1">The sequence shown here is derived from an EMBL/GenBank/DDBJ whole genome shotgun (WGS) entry which is preliminary data.</text>
</comment>
<protein>
    <recommendedName>
        <fullName evidence="3">Holin</fullName>
    </recommendedName>
</protein>
<dbReference type="RefSeq" id="WP_008411639.1">
    <property type="nucleotide sequence ID" value="NZ_CAOS01000009.1"/>
</dbReference>
<dbReference type="EMBL" id="CAOS01000009">
    <property type="protein sequence ID" value="CCO08285.1"/>
    <property type="molecule type" value="Genomic_DNA"/>
</dbReference>